<dbReference type="PANTHER" id="PTHR45797">
    <property type="entry name" value="RAD54-LIKE"/>
    <property type="match status" value="1"/>
</dbReference>
<comment type="subcellular location">
    <subcellularLocation>
        <location evidence="1">Nucleus</location>
    </subcellularLocation>
</comment>
<dbReference type="InterPro" id="IPR044574">
    <property type="entry name" value="ARIP4-like"/>
</dbReference>
<dbReference type="Pfam" id="PF00271">
    <property type="entry name" value="Helicase_C"/>
    <property type="match status" value="1"/>
</dbReference>
<feature type="compositionally biased region" description="Polar residues" evidence="9">
    <location>
        <begin position="1188"/>
        <end position="1203"/>
    </location>
</feature>
<comment type="similarity">
    <text evidence="2">Belongs to the SNF2/RAD54 helicase family.</text>
</comment>
<dbReference type="InterPro" id="IPR038718">
    <property type="entry name" value="SNF2-like_sf"/>
</dbReference>
<dbReference type="SUPFAM" id="SSF52540">
    <property type="entry name" value="P-loop containing nucleoside triphosphate hydrolases"/>
    <property type="match status" value="2"/>
</dbReference>
<feature type="compositionally biased region" description="Polar residues" evidence="9">
    <location>
        <begin position="1133"/>
        <end position="1145"/>
    </location>
</feature>
<dbReference type="PANTHER" id="PTHR45797:SF1">
    <property type="entry name" value="HELICASE ARIP4"/>
    <property type="match status" value="1"/>
</dbReference>
<reference evidence="12" key="2">
    <citation type="submission" date="2025-08" db="UniProtKB">
        <authorList>
            <consortium name="Ensembl"/>
        </authorList>
    </citation>
    <scope>IDENTIFICATION</scope>
</reference>
<keyword evidence="4" id="KW-0378">Hydrolase</keyword>
<evidence type="ECO:0000256" key="3">
    <source>
        <dbReference type="ARBA" id="ARBA00022741"/>
    </source>
</evidence>
<dbReference type="GO" id="GO:0016887">
    <property type="term" value="F:ATP hydrolysis activity"/>
    <property type="evidence" value="ECO:0007669"/>
    <property type="project" value="InterPro"/>
</dbReference>
<dbReference type="GO" id="GO:0004386">
    <property type="term" value="F:helicase activity"/>
    <property type="evidence" value="ECO:0007669"/>
    <property type="project" value="UniProtKB-KW"/>
</dbReference>
<feature type="region of interest" description="Disordered" evidence="9">
    <location>
        <begin position="1171"/>
        <end position="1203"/>
    </location>
</feature>
<feature type="region of interest" description="Disordered" evidence="9">
    <location>
        <begin position="654"/>
        <end position="682"/>
    </location>
</feature>
<feature type="region of interest" description="Disordered" evidence="9">
    <location>
        <begin position="1112"/>
        <end position="1155"/>
    </location>
</feature>
<proteinExistence type="inferred from homology"/>
<evidence type="ECO:0000256" key="8">
    <source>
        <dbReference type="ARBA" id="ARBA00023242"/>
    </source>
</evidence>
<keyword evidence="13" id="KW-1185">Reference proteome</keyword>
<name>A0A3P9C4F2_9CICH</name>
<evidence type="ECO:0000256" key="9">
    <source>
        <dbReference type="SAM" id="MobiDB-lite"/>
    </source>
</evidence>
<evidence type="ECO:0000313" key="13">
    <source>
        <dbReference type="Proteomes" id="UP000265160"/>
    </source>
</evidence>
<dbReference type="GO" id="GO:0005634">
    <property type="term" value="C:nucleus"/>
    <property type="evidence" value="ECO:0007669"/>
    <property type="project" value="UniProtKB-SubCell"/>
</dbReference>
<sequence>MSEEAISESDLEASLNSEEEYLENEEEEDNEDMEEDEDENDGDDEDDSVGMAPSRPASRSPTSPENSSKSGPPSSKTKKQKASKLNKSSKSLKGSKPSKPSKPAHMRKNIRKLLKEDQLEAGTKAAQQEEMERRKRLEQQRKDFPTPAPAVPDSQLEVSHLVPGLLSKQDVICLDSSGEEDEKAEPTLPGLPIRDDVIELSSGDEDALQISSESADEDPDGAHGTEESSGAHINDDLNLPDVQGRVLVNINHPAEEKDIFLAPQLARAVKPHQIGGIRFLYDNLIESLERYNTSSGFGCILAHSMGLGKTLQVISFIDILLRNTEAHTVLAIVPVNTLQNWLTEFNLWLPPQEALPPDTNPTFVTGRTFKVHILNDEHKTTLARAKVVEEWSRDGGVLLMGYEMYRLLSMKKSFVMGKKRKSKKPAGPIIIDLDEEDRQQELMKSIEKAIARPGPDVVICDEGHRIKNYHASTSQALKNIRSRRRVVLTGYPLQNNLIEYWCMVDFVRPDFLGTRQEFSNMFERPILNGQCVDSTPQDVRLMRYRSHVLHSLLEGFVQRRGHDVLRDQLPTKEEHVILVRLSPIQRALYTEFMKRFREAGNTGWLGLNPLKAFCVCCKIWNHPDVLYEALQKENQANEQDLDLDDITSASNPRCPAPGAGLKSKVADSSNSKVNSTLPPLNSSQDRANQVITYEWAKDIMSNYQTGVLENSAKMVLLFHLIDESVRRRDKILVFSQSLSTLTVIEDFLSKRPMPQGIASTDGQSQNWVRNLNYYRLDGSTSASERERLINQFNDPENSSTRVFLLSTRAGCLGVNLIGANRVVVFDASWNPCHDAQAVCRVYRYGQRKPCHIYRLVCDFTLEKKIYDRQVSKQGMSDRVVDDLNPVLNFTRKEVESLLHFVEEEPEAEKILLESLAVYEPVISQACQLYPRLISKLPFHHESLLVDRKESKLTKAEKRAAKKSYEDEKRASVPYSRPSYAPYYPTSDYPLTNIPAFTQRGWRPMTRPDDKPVASVRPIQSTPIPMMPRQVGMGMVGSSGSLPVNFLQKAGVYVQRIVTTTDIVIPGANSSTDVQARISAGESIHVIRGSKGTYIRTNDGRIFAIRSGKISRPVAGGSAASRDTQGSGIRPVSNGCSSPVDQNQRSPNDEQRPSSPLGTEILRELSHYTSSTGDAAAAAGAGNDLASPSDMSSVPSGDGNASQNFQARDLSRLGDDLLSSSLEMRGTKRKSTESQGNAQMGDKCTSAAAHFPALSGGLSFPPVGLNSSLLGNLGHMSHPLLMAGSGGSSFLQTPGQTLADLQTIFPSAATTSSSLPSGSLPRYLMNPNMAGLLSPRFPLTFSQPLLSEPRLFSTPLLSGSGGFSAPNSSSATSSFLSHFNNPTSSLLGAALTQPDRHQSTENGGDSSDDDVIEVTGQ</sequence>
<dbReference type="CDD" id="cd18069">
    <property type="entry name" value="DEXHc_ARIP4"/>
    <property type="match status" value="1"/>
</dbReference>
<feature type="compositionally biased region" description="Low complexity" evidence="9">
    <location>
        <begin position="52"/>
        <end position="75"/>
    </location>
</feature>
<feature type="compositionally biased region" description="Polar residues" evidence="9">
    <location>
        <begin position="666"/>
        <end position="682"/>
    </location>
</feature>
<dbReference type="InterPro" id="IPR014001">
    <property type="entry name" value="Helicase_ATP-bd"/>
</dbReference>
<dbReference type="CDD" id="cd18793">
    <property type="entry name" value="SF2_C_SNF"/>
    <property type="match status" value="1"/>
</dbReference>
<feature type="domain" description="Helicase ATP-binding" evidence="10">
    <location>
        <begin position="290"/>
        <end position="510"/>
    </location>
</feature>
<dbReference type="InterPro" id="IPR027417">
    <property type="entry name" value="P-loop_NTPase"/>
</dbReference>
<feature type="compositionally biased region" description="Basic residues" evidence="9">
    <location>
        <begin position="102"/>
        <end position="112"/>
    </location>
</feature>
<dbReference type="InterPro" id="IPR001650">
    <property type="entry name" value="Helicase_C-like"/>
</dbReference>
<dbReference type="PROSITE" id="PS51194">
    <property type="entry name" value="HELICASE_CTER"/>
    <property type="match status" value="1"/>
</dbReference>
<dbReference type="InterPro" id="IPR049730">
    <property type="entry name" value="SNF2/RAD54-like_C"/>
</dbReference>
<dbReference type="GO" id="GO:0003677">
    <property type="term" value="F:DNA binding"/>
    <property type="evidence" value="ECO:0007669"/>
    <property type="project" value="UniProtKB-KW"/>
</dbReference>
<keyword evidence="6" id="KW-0067">ATP-binding</keyword>
<evidence type="ECO:0000256" key="5">
    <source>
        <dbReference type="ARBA" id="ARBA00022806"/>
    </source>
</evidence>
<dbReference type="InterPro" id="IPR044573">
    <property type="entry name" value="ARIP4_DEXHc"/>
</dbReference>
<evidence type="ECO:0000256" key="2">
    <source>
        <dbReference type="ARBA" id="ARBA00007025"/>
    </source>
</evidence>
<evidence type="ECO:0000256" key="7">
    <source>
        <dbReference type="ARBA" id="ARBA00023125"/>
    </source>
</evidence>
<accession>A0A3P9C4F2</accession>
<dbReference type="Ensembl" id="ENSMZET00005017312.1">
    <property type="protein sequence ID" value="ENSMZEP00005016776.1"/>
    <property type="gene ID" value="ENSMZEG00005012584.1"/>
</dbReference>
<keyword evidence="7" id="KW-0238">DNA-binding</keyword>
<dbReference type="Gene3D" id="3.40.50.10810">
    <property type="entry name" value="Tandem AAA-ATPase domain"/>
    <property type="match status" value="1"/>
</dbReference>
<dbReference type="Proteomes" id="UP000265160">
    <property type="component" value="LG5"/>
</dbReference>
<dbReference type="Gene3D" id="3.40.50.300">
    <property type="entry name" value="P-loop containing nucleotide triphosphate hydrolases"/>
    <property type="match status" value="1"/>
</dbReference>
<evidence type="ECO:0000313" key="12">
    <source>
        <dbReference type="Ensembl" id="ENSMZEP00005016776.1"/>
    </source>
</evidence>
<keyword evidence="5" id="KW-0347">Helicase</keyword>
<feature type="region of interest" description="Disordered" evidence="9">
    <location>
        <begin position="204"/>
        <end position="237"/>
    </location>
</feature>
<dbReference type="Pfam" id="PF00176">
    <property type="entry name" value="SNF2-rel_dom"/>
    <property type="match status" value="1"/>
</dbReference>
<feature type="region of interest" description="Disordered" evidence="9">
    <location>
        <begin position="1218"/>
        <end position="1241"/>
    </location>
</feature>
<reference evidence="12" key="3">
    <citation type="submission" date="2025-09" db="UniProtKB">
        <authorList>
            <consortium name="Ensembl"/>
        </authorList>
    </citation>
    <scope>IDENTIFICATION</scope>
</reference>
<evidence type="ECO:0000256" key="4">
    <source>
        <dbReference type="ARBA" id="ARBA00022801"/>
    </source>
</evidence>
<feature type="compositionally biased region" description="Low complexity" evidence="9">
    <location>
        <begin position="85"/>
        <end position="101"/>
    </location>
</feature>
<dbReference type="SMART" id="SM00487">
    <property type="entry name" value="DEXDc"/>
    <property type="match status" value="1"/>
</dbReference>
<feature type="region of interest" description="Disordered" evidence="9">
    <location>
        <begin position="1"/>
        <end position="157"/>
    </location>
</feature>
<evidence type="ECO:0000259" key="10">
    <source>
        <dbReference type="PROSITE" id="PS51192"/>
    </source>
</evidence>
<feature type="compositionally biased region" description="Acidic residues" evidence="9">
    <location>
        <begin position="1"/>
        <end position="48"/>
    </location>
</feature>
<feature type="compositionally biased region" description="Acidic residues" evidence="9">
    <location>
        <begin position="1405"/>
        <end position="1416"/>
    </location>
</feature>
<feature type="domain" description="Helicase C-terminal" evidence="11">
    <location>
        <begin position="720"/>
        <end position="887"/>
    </location>
</feature>
<reference evidence="12 13" key="1">
    <citation type="journal article" date="2014" name="Nature">
        <title>The genomic substrate for adaptive radiation in African cichlid fish.</title>
        <authorList>
            <person name="Brawand D."/>
            <person name="Wagner C.E."/>
            <person name="Li Y.I."/>
            <person name="Malinsky M."/>
            <person name="Keller I."/>
            <person name="Fan S."/>
            <person name="Simakov O."/>
            <person name="Ng A.Y."/>
            <person name="Lim Z.W."/>
            <person name="Bezault E."/>
            <person name="Turner-Maier J."/>
            <person name="Johnson J."/>
            <person name="Alcazar R."/>
            <person name="Noh H.J."/>
            <person name="Russell P."/>
            <person name="Aken B."/>
            <person name="Alfoldi J."/>
            <person name="Amemiya C."/>
            <person name="Azzouzi N."/>
            <person name="Baroiller J.F."/>
            <person name="Barloy-Hubler F."/>
            <person name="Berlin A."/>
            <person name="Bloomquist R."/>
            <person name="Carleton K.L."/>
            <person name="Conte M.A."/>
            <person name="D'Cotta H."/>
            <person name="Eshel O."/>
            <person name="Gaffney L."/>
            <person name="Galibert F."/>
            <person name="Gante H.F."/>
            <person name="Gnerre S."/>
            <person name="Greuter L."/>
            <person name="Guyon R."/>
            <person name="Haddad N.S."/>
            <person name="Haerty W."/>
            <person name="Harris R.M."/>
            <person name="Hofmann H.A."/>
            <person name="Hourlier T."/>
            <person name="Hulata G."/>
            <person name="Jaffe D.B."/>
            <person name="Lara M."/>
            <person name="Lee A.P."/>
            <person name="MacCallum I."/>
            <person name="Mwaiko S."/>
            <person name="Nikaido M."/>
            <person name="Nishihara H."/>
            <person name="Ozouf-Costaz C."/>
            <person name="Penman D.J."/>
            <person name="Przybylski D."/>
            <person name="Rakotomanga M."/>
            <person name="Renn S.C.P."/>
            <person name="Ribeiro F.J."/>
            <person name="Ron M."/>
            <person name="Salzburger W."/>
            <person name="Sanchez-Pulido L."/>
            <person name="Santos M.E."/>
            <person name="Searle S."/>
            <person name="Sharpe T."/>
            <person name="Swofford R."/>
            <person name="Tan F.J."/>
            <person name="Williams L."/>
            <person name="Young S."/>
            <person name="Yin S."/>
            <person name="Okada N."/>
            <person name="Kocher T.D."/>
            <person name="Miska E.A."/>
            <person name="Lander E.S."/>
            <person name="Venkatesh B."/>
            <person name="Fernald R.D."/>
            <person name="Meyer A."/>
            <person name="Ponting C.P."/>
            <person name="Streelman J.T."/>
            <person name="Lindblad-Toh K."/>
            <person name="Seehausen O."/>
            <person name="Di Palma F."/>
        </authorList>
    </citation>
    <scope>NUCLEOTIDE SEQUENCE</scope>
</reference>
<dbReference type="GO" id="GO:0005524">
    <property type="term" value="F:ATP binding"/>
    <property type="evidence" value="ECO:0007669"/>
    <property type="project" value="UniProtKB-KW"/>
</dbReference>
<feature type="compositionally biased region" description="Basic and acidic residues" evidence="9">
    <location>
        <begin position="130"/>
        <end position="144"/>
    </location>
</feature>
<feature type="region of interest" description="Disordered" evidence="9">
    <location>
        <begin position="1385"/>
        <end position="1416"/>
    </location>
</feature>
<dbReference type="InterPro" id="IPR000330">
    <property type="entry name" value="SNF2_N"/>
</dbReference>
<keyword evidence="8" id="KW-0539">Nucleus</keyword>
<organism evidence="12 13">
    <name type="scientific">Maylandia zebra</name>
    <name type="common">zebra mbuna</name>
    <dbReference type="NCBI Taxonomy" id="106582"/>
    <lineage>
        <taxon>Eukaryota</taxon>
        <taxon>Metazoa</taxon>
        <taxon>Chordata</taxon>
        <taxon>Craniata</taxon>
        <taxon>Vertebrata</taxon>
        <taxon>Euteleostomi</taxon>
        <taxon>Actinopterygii</taxon>
        <taxon>Neopterygii</taxon>
        <taxon>Teleostei</taxon>
        <taxon>Neoteleostei</taxon>
        <taxon>Acanthomorphata</taxon>
        <taxon>Ovalentaria</taxon>
        <taxon>Cichlomorphae</taxon>
        <taxon>Cichliformes</taxon>
        <taxon>Cichlidae</taxon>
        <taxon>African cichlids</taxon>
        <taxon>Pseudocrenilabrinae</taxon>
        <taxon>Haplochromini</taxon>
        <taxon>Maylandia</taxon>
        <taxon>Maylandia zebra complex</taxon>
    </lineage>
</organism>
<dbReference type="SMART" id="SM00490">
    <property type="entry name" value="HELICc"/>
    <property type="match status" value="1"/>
</dbReference>
<evidence type="ECO:0000259" key="11">
    <source>
        <dbReference type="PROSITE" id="PS51194"/>
    </source>
</evidence>
<evidence type="ECO:0000256" key="6">
    <source>
        <dbReference type="ARBA" id="ARBA00022840"/>
    </source>
</evidence>
<dbReference type="PROSITE" id="PS51192">
    <property type="entry name" value="HELICASE_ATP_BIND_1"/>
    <property type="match status" value="1"/>
</dbReference>
<dbReference type="GeneTree" id="ENSGT00940000155763"/>
<keyword evidence="3" id="KW-0547">Nucleotide-binding</keyword>
<evidence type="ECO:0000256" key="1">
    <source>
        <dbReference type="ARBA" id="ARBA00004123"/>
    </source>
</evidence>
<protein>
    <submittedName>
        <fullName evidence="12">RAD54 like 2</fullName>
    </submittedName>
</protein>